<dbReference type="RefSeq" id="WP_121678806.1">
    <property type="nucleotide sequence ID" value="NZ_RCVZ01000001.1"/>
</dbReference>
<gene>
    <name evidence="2" type="ORF">D9X91_01640</name>
</gene>
<dbReference type="EMBL" id="RCVZ01000001">
    <property type="protein sequence ID" value="RLQ98116.1"/>
    <property type="molecule type" value="Genomic_DNA"/>
</dbReference>
<dbReference type="SUPFAM" id="SSF50346">
    <property type="entry name" value="PRC-barrel domain"/>
    <property type="match status" value="2"/>
</dbReference>
<accession>A0A3L7K4V2</accession>
<proteinExistence type="predicted"/>
<dbReference type="InterPro" id="IPR011033">
    <property type="entry name" value="PRC_barrel-like_sf"/>
</dbReference>
<reference evidence="2 3" key="1">
    <citation type="submission" date="2018-10" db="EMBL/GenBank/DDBJ databases">
        <title>Falsibacillus sp. genome draft.</title>
        <authorList>
            <person name="Shi S."/>
        </authorList>
    </citation>
    <scope>NUCLEOTIDE SEQUENCE [LARGE SCALE GENOMIC DNA]</scope>
    <source>
        <strain evidence="2 3">GY 10110</strain>
    </source>
</reference>
<feature type="domain" description="PRC-barrel" evidence="1">
    <location>
        <begin position="5"/>
        <end position="72"/>
    </location>
</feature>
<name>A0A3L7K4V2_9BACI</name>
<evidence type="ECO:0000313" key="2">
    <source>
        <dbReference type="EMBL" id="RLQ98116.1"/>
    </source>
</evidence>
<protein>
    <submittedName>
        <fullName evidence="2">Photosystem reaction center subunit H</fullName>
    </submittedName>
</protein>
<dbReference type="Gene3D" id="2.30.30.240">
    <property type="entry name" value="PRC-barrel domain"/>
    <property type="match status" value="2"/>
</dbReference>
<comment type="caution">
    <text evidence="2">The sequence shown here is derived from an EMBL/GenBank/DDBJ whole genome shotgun (WGS) entry which is preliminary data.</text>
</comment>
<keyword evidence="3" id="KW-1185">Reference proteome</keyword>
<sequence length="180" mass="19851">MRTFSLLNGLSVFEQTGGIVGTVCDVIITGEGNVTAMFVKGRGLIAKKYRLPIDCILAFGPDGLMIESPDDLQKLDFRLNEYTLSHHQALIGKRTLTTEGECLGDLEDVYFQEALGTIVGYELTDGFFADITKGKRVVSTTCPPMIGKDAIIVSLDQMRGGLPYDEMPKLPEQGYRKDRH</sequence>
<dbReference type="Proteomes" id="UP000276770">
    <property type="component" value="Unassembled WGS sequence"/>
</dbReference>
<dbReference type="Pfam" id="PF05239">
    <property type="entry name" value="PRC"/>
    <property type="match status" value="1"/>
</dbReference>
<evidence type="ECO:0000259" key="1">
    <source>
        <dbReference type="Pfam" id="PF05239"/>
    </source>
</evidence>
<dbReference type="AlphaFoldDB" id="A0A3L7K4V2"/>
<organism evidence="2 3">
    <name type="scientific">Falsibacillus albus</name>
    <dbReference type="NCBI Taxonomy" id="2478915"/>
    <lineage>
        <taxon>Bacteria</taxon>
        <taxon>Bacillati</taxon>
        <taxon>Bacillota</taxon>
        <taxon>Bacilli</taxon>
        <taxon>Bacillales</taxon>
        <taxon>Bacillaceae</taxon>
        <taxon>Falsibacillus</taxon>
    </lineage>
</organism>
<evidence type="ECO:0000313" key="3">
    <source>
        <dbReference type="Proteomes" id="UP000276770"/>
    </source>
</evidence>
<dbReference type="OrthoDB" id="1707618at2"/>
<dbReference type="InterPro" id="IPR027275">
    <property type="entry name" value="PRC-brl_dom"/>
</dbReference>